<dbReference type="PANTHER" id="PTHR20961:SF38">
    <property type="entry name" value="PROTEIN O-LINKED-MANNOSE BETA-1,4-N-ACETYLGLUCOSAMINYLTRANSFERASE 2"/>
    <property type="match status" value="1"/>
</dbReference>
<reference evidence="10 11" key="1">
    <citation type="journal article" name="Sci. Rep.">
        <title>Telomere-to-telomere assembled and centromere annotated genomes of the two main subspecies of the button mushroom Agaricus bisporus reveal especially polymorphic chromosome ends.</title>
        <authorList>
            <person name="Sonnenberg A.S.M."/>
            <person name="Sedaghat-Telgerd N."/>
            <person name="Lavrijssen B."/>
            <person name="Ohm R.A."/>
            <person name="Hendrickx P.M."/>
            <person name="Scholtmeijer K."/>
            <person name="Baars J.J.P."/>
            <person name="van Peer A."/>
        </authorList>
    </citation>
    <scope>NUCLEOTIDE SEQUENCE [LARGE SCALE GENOMIC DNA]</scope>
    <source>
        <strain evidence="10 11">H119_p4</strain>
    </source>
</reference>
<evidence type="ECO:0000256" key="7">
    <source>
        <dbReference type="ARBA" id="ARBA00023180"/>
    </source>
</evidence>
<evidence type="ECO:0000313" key="11">
    <source>
        <dbReference type="Proteomes" id="UP000629468"/>
    </source>
</evidence>
<evidence type="ECO:0000256" key="5">
    <source>
        <dbReference type="ARBA" id="ARBA00022989"/>
    </source>
</evidence>
<protein>
    <recommendedName>
        <fullName evidence="9">Glycosyltransferase 61 catalytic domain-containing protein</fullName>
    </recommendedName>
</protein>
<dbReference type="Proteomes" id="UP000629468">
    <property type="component" value="Unassembled WGS sequence"/>
</dbReference>
<dbReference type="InterPro" id="IPR049625">
    <property type="entry name" value="Glyco_transf_61_cat"/>
</dbReference>
<dbReference type="PANTHER" id="PTHR20961">
    <property type="entry name" value="GLYCOSYLTRANSFERASE"/>
    <property type="match status" value="1"/>
</dbReference>
<dbReference type="AlphaFoldDB" id="A0A8H7BZS2"/>
<keyword evidence="6 8" id="KW-0472">Membrane</keyword>
<accession>A0A8H7BZS2</accession>
<keyword evidence="4 8" id="KW-0812">Transmembrane</keyword>
<dbReference type="EMBL" id="JABXXO010000016">
    <property type="protein sequence ID" value="KAF7759922.1"/>
    <property type="molecule type" value="Genomic_DNA"/>
</dbReference>
<dbReference type="GO" id="GO:0005783">
    <property type="term" value="C:endoplasmic reticulum"/>
    <property type="evidence" value="ECO:0007669"/>
    <property type="project" value="TreeGrafter"/>
</dbReference>
<evidence type="ECO:0000259" key="9">
    <source>
        <dbReference type="Pfam" id="PF04577"/>
    </source>
</evidence>
<gene>
    <name evidence="10" type="ORF">Agabi119p4_11617</name>
</gene>
<comment type="subcellular location">
    <subcellularLocation>
        <location evidence="1">Membrane</location>
        <topology evidence="1">Single-pass membrane protein</topology>
    </subcellularLocation>
</comment>
<dbReference type="GO" id="GO:0016020">
    <property type="term" value="C:membrane"/>
    <property type="evidence" value="ECO:0007669"/>
    <property type="project" value="UniProtKB-SubCell"/>
</dbReference>
<evidence type="ECO:0000256" key="8">
    <source>
        <dbReference type="SAM" id="Phobius"/>
    </source>
</evidence>
<keyword evidence="3" id="KW-0808">Transferase</keyword>
<proteinExistence type="predicted"/>
<feature type="transmembrane region" description="Helical" evidence="8">
    <location>
        <begin position="12"/>
        <end position="28"/>
    </location>
</feature>
<dbReference type="Pfam" id="PF04577">
    <property type="entry name" value="Glyco_transf_61"/>
    <property type="match status" value="1"/>
</dbReference>
<evidence type="ECO:0000256" key="6">
    <source>
        <dbReference type="ARBA" id="ARBA00023136"/>
    </source>
</evidence>
<sequence>MFRHSLTRRDAFLILLGAFSMHLWTLFFREPPSEKSILIDARVNNPAAEHRQAAITTRTILTKTVTETAIPIPTPDAALDKAARERDNREFPHTSIIAHAPGWTLFKNLYMSNGTLYILTSSPDTVPEFRLMTSTGLPAENTAENMAAREPTKENMDFITPNDALERWGGDPDRGETNRVWTVEGNTLLFNDPPQFLHHYYHLVAELFFGVQAFWHGAFFPPETTTSEVIAQQLGFSNHHPIPPHIDRAIFAHSNAEGWRDVPGFNSYFIRAAYPSMTVEHQQDWNDRTIATNDGTRVWRFPVVLFTDRSASHRGRVCGSLTQRTASEAWEGMKKLGKLRGRHIGGWWEPVRNAVWEFAGMSAQERRLDEIQLPTHDIFIPGVGGGKDEILDGMGSEAQKFLPMPETVVITYISRQSSSRRKLIPEDHDVLVKELEALVKRKNEEEKVGEMKKKWELHVLQAEKMTKDEQVRAAAKTTFMLGVHGNGLTSLVWMKPSRVSTVIELFYPGGFAHDYQWTTRSLGMVHYAVWNDTYRTHPDKPDVAYPEGFQGNEIPVYGPIVAKLIEDRVGGVL</sequence>
<evidence type="ECO:0000256" key="2">
    <source>
        <dbReference type="ARBA" id="ARBA00022676"/>
    </source>
</evidence>
<keyword evidence="2" id="KW-0328">Glycosyltransferase</keyword>
<keyword evidence="5 8" id="KW-1133">Transmembrane helix</keyword>
<name>A0A8H7BZS2_AGABI</name>
<keyword evidence="7" id="KW-0325">Glycoprotein</keyword>
<evidence type="ECO:0000256" key="4">
    <source>
        <dbReference type="ARBA" id="ARBA00022692"/>
    </source>
</evidence>
<evidence type="ECO:0000256" key="3">
    <source>
        <dbReference type="ARBA" id="ARBA00022679"/>
    </source>
</evidence>
<evidence type="ECO:0000256" key="1">
    <source>
        <dbReference type="ARBA" id="ARBA00004167"/>
    </source>
</evidence>
<dbReference type="InterPro" id="IPR007657">
    <property type="entry name" value="Glycosyltransferase_61"/>
</dbReference>
<feature type="domain" description="Glycosyltransferase 61 catalytic" evidence="9">
    <location>
        <begin position="411"/>
        <end position="498"/>
    </location>
</feature>
<dbReference type="GO" id="GO:0035269">
    <property type="term" value="P:protein O-linked glycosylation via mannose"/>
    <property type="evidence" value="ECO:0007669"/>
    <property type="project" value="TreeGrafter"/>
</dbReference>
<comment type="caution">
    <text evidence="10">The sequence shown here is derived from an EMBL/GenBank/DDBJ whole genome shotgun (WGS) entry which is preliminary data.</text>
</comment>
<organism evidence="10 11">
    <name type="scientific">Agaricus bisporus var. burnettii</name>
    <dbReference type="NCBI Taxonomy" id="192524"/>
    <lineage>
        <taxon>Eukaryota</taxon>
        <taxon>Fungi</taxon>
        <taxon>Dikarya</taxon>
        <taxon>Basidiomycota</taxon>
        <taxon>Agaricomycotina</taxon>
        <taxon>Agaricomycetes</taxon>
        <taxon>Agaricomycetidae</taxon>
        <taxon>Agaricales</taxon>
        <taxon>Agaricineae</taxon>
        <taxon>Agaricaceae</taxon>
        <taxon>Agaricus</taxon>
    </lineage>
</organism>
<evidence type="ECO:0000313" key="10">
    <source>
        <dbReference type="EMBL" id="KAF7759922.1"/>
    </source>
</evidence>
<dbReference type="GO" id="GO:0097363">
    <property type="term" value="F:protein O-acetylglucosaminyltransferase activity"/>
    <property type="evidence" value="ECO:0007669"/>
    <property type="project" value="TreeGrafter"/>
</dbReference>